<keyword evidence="5 11" id="KW-0547">Nucleotide-binding</keyword>
<dbReference type="OrthoDB" id="9773948at2"/>
<dbReference type="GO" id="GO:0005829">
    <property type="term" value="C:cytosol"/>
    <property type="evidence" value="ECO:0007669"/>
    <property type="project" value="TreeGrafter"/>
</dbReference>
<evidence type="ECO:0000256" key="3">
    <source>
        <dbReference type="ARBA" id="ARBA00022555"/>
    </source>
</evidence>
<dbReference type="Gene3D" id="3.30.2130.30">
    <property type="match status" value="1"/>
</dbReference>
<sequence length="483" mass="54067">MQFVVRLHAEITIKSRSVRKRHGKVLTNNLKKLLRPLDDSLYVKWLWDRIAVTADGNDPQLRAAIIERLQCVPGVSWFTEVIEQPVSDFATLADWVCDHWAEKLVNKSFAVRVKRKGHHDFSSQDLQRYLGGALLRNAQGSSVKLKDPEVDVSIQVTDKVVHILGDRYQGLGGFPIPTQETVLSLMSGGFDSSVASFEFIRRGARTHFCFFNLGGDAHEVAVRQIAYFLWQKYSASHPIKFVSVDFGPVVEDILQHVDNGQMGVVLKRQMLRAASKVARFTKARALVTGEAMGQVSSQTLANLQVIDQATDTLVLRPLITMDKQDIVDRAKQIGTEALAKSIPEYCGVISNKPTVMAQPEVVAQEEAKLDPELIDTVVRAAQVLSMEEIGEQAKQQAGTVTRLEDSEGAVVIDIRAPEEEDEAPLEIDREVVCIPFYQLARKFAELDQQQRYLLYCQQGVMSRMQALLLQEEGYTNVAVYEGE</sequence>
<dbReference type="InterPro" id="IPR049962">
    <property type="entry name" value="THUMP_ThiI"/>
</dbReference>
<dbReference type="GO" id="GO:0009228">
    <property type="term" value="P:thiamine biosynthetic process"/>
    <property type="evidence" value="ECO:0007669"/>
    <property type="project" value="UniProtKB-KW"/>
</dbReference>
<dbReference type="InterPro" id="IPR001763">
    <property type="entry name" value="Rhodanese-like_dom"/>
</dbReference>
<keyword evidence="7 11" id="KW-0694">RNA-binding</keyword>
<dbReference type="GO" id="GO:0000049">
    <property type="term" value="F:tRNA binding"/>
    <property type="evidence" value="ECO:0007669"/>
    <property type="project" value="UniProtKB-UniRule"/>
</dbReference>
<dbReference type="InterPro" id="IPR014729">
    <property type="entry name" value="Rossmann-like_a/b/a_fold"/>
</dbReference>
<dbReference type="RefSeq" id="WP_126841307.1">
    <property type="nucleotide sequence ID" value="NZ_PIQH01000003.1"/>
</dbReference>
<dbReference type="InterPro" id="IPR004114">
    <property type="entry name" value="THUMP_dom"/>
</dbReference>
<dbReference type="NCBIfam" id="TIGR04271">
    <property type="entry name" value="ThiI_C_thiazole"/>
    <property type="match status" value="1"/>
</dbReference>
<dbReference type="InterPro" id="IPR020536">
    <property type="entry name" value="ThiI_AANH"/>
</dbReference>
<proteinExistence type="inferred from homology"/>
<keyword evidence="2 11" id="KW-0963">Cytoplasm</keyword>
<dbReference type="HAMAP" id="MF_00021">
    <property type="entry name" value="ThiI"/>
    <property type="match status" value="1"/>
</dbReference>
<dbReference type="InterPro" id="IPR036873">
    <property type="entry name" value="Rhodanese-like_dom_sf"/>
</dbReference>
<gene>
    <name evidence="11" type="primary">thiI</name>
    <name evidence="14" type="ORF">CWI84_04105</name>
</gene>
<comment type="function">
    <text evidence="11">Catalyzes the ATP-dependent transfer of a sulfur to tRNA to produce 4-thiouridine in position 8 of tRNAs, which functions as a near-UV photosensor. Also catalyzes the transfer of sulfur to the sulfur carrier protein ThiS, forming ThiS-thiocarboxylate. This is a step in the synthesis of thiazole, in the thiamine biosynthesis pathway. The sulfur is donated as persulfide by IscS.</text>
</comment>
<keyword evidence="15" id="KW-1185">Reference proteome</keyword>
<dbReference type="InterPro" id="IPR049961">
    <property type="entry name" value="ThiI_N"/>
</dbReference>
<keyword evidence="6 11" id="KW-0067">ATP-binding</keyword>
<dbReference type="PANTHER" id="PTHR43209:SF1">
    <property type="entry name" value="TRNA SULFURTRANSFERASE"/>
    <property type="match status" value="1"/>
</dbReference>
<dbReference type="UniPathway" id="UPA00060"/>
<name>A0A432ZSG4_9GAMM</name>
<dbReference type="PANTHER" id="PTHR43209">
    <property type="entry name" value="TRNA SULFURTRANSFERASE"/>
    <property type="match status" value="1"/>
</dbReference>
<protein>
    <recommendedName>
        <fullName evidence="11">tRNA sulfurtransferase</fullName>
        <ecNumber evidence="11">2.8.1.4</ecNumber>
    </recommendedName>
    <alternativeName>
        <fullName evidence="11">Sulfur carrier protein ThiS sulfurtransferase</fullName>
    </alternativeName>
    <alternativeName>
        <fullName evidence="11">Thiamine biosynthesis protein ThiI</fullName>
    </alternativeName>
    <alternativeName>
        <fullName evidence="11">tRNA 4-thiouridine synthase</fullName>
    </alternativeName>
</protein>
<dbReference type="InterPro" id="IPR050102">
    <property type="entry name" value="tRNA_sulfurtransferase_ThiI"/>
</dbReference>
<evidence type="ECO:0000259" key="13">
    <source>
        <dbReference type="PROSITE" id="PS51165"/>
    </source>
</evidence>
<dbReference type="GO" id="GO:0052837">
    <property type="term" value="P:thiazole biosynthetic process"/>
    <property type="evidence" value="ECO:0007669"/>
    <property type="project" value="InterPro"/>
</dbReference>
<dbReference type="PROSITE" id="PS51165">
    <property type="entry name" value="THUMP"/>
    <property type="match status" value="1"/>
</dbReference>
<dbReference type="EMBL" id="PIQH01000003">
    <property type="protein sequence ID" value="RUO80776.1"/>
    <property type="molecule type" value="Genomic_DNA"/>
</dbReference>
<dbReference type="SUPFAM" id="SSF52821">
    <property type="entry name" value="Rhodanese/Cell cycle control phosphatase"/>
    <property type="match status" value="1"/>
</dbReference>
<keyword evidence="8 11" id="KW-0784">Thiamine biosynthesis</keyword>
<dbReference type="CDD" id="cd00158">
    <property type="entry name" value="RHOD"/>
    <property type="match status" value="1"/>
</dbReference>
<feature type="binding site" evidence="11">
    <location>
        <position position="289"/>
    </location>
    <ligand>
        <name>ATP</name>
        <dbReference type="ChEBI" id="CHEBI:30616"/>
    </ligand>
</feature>
<evidence type="ECO:0000256" key="5">
    <source>
        <dbReference type="ARBA" id="ARBA00022741"/>
    </source>
</evidence>
<dbReference type="EC" id="2.8.1.4" evidence="11"/>
<evidence type="ECO:0000256" key="6">
    <source>
        <dbReference type="ARBA" id="ARBA00022840"/>
    </source>
</evidence>
<evidence type="ECO:0000256" key="10">
    <source>
        <dbReference type="ARBA" id="ARBA00023284"/>
    </source>
</evidence>
<evidence type="ECO:0000256" key="8">
    <source>
        <dbReference type="ARBA" id="ARBA00022977"/>
    </source>
</evidence>
<reference evidence="14 15" key="1">
    <citation type="journal article" date="2011" name="Front. Microbiol.">
        <title>Genomic signatures of strain selection and enhancement in Bacillus atrophaeus var. globigii, a historical biowarfare simulant.</title>
        <authorList>
            <person name="Gibbons H.S."/>
            <person name="Broomall S.M."/>
            <person name="McNew L.A."/>
            <person name="Daligault H."/>
            <person name="Chapman C."/>
            <person name="Bruce D."/>
            <person name="Karavis M."/>
            <person name="Krepps M."/>
            <person name="McGregor P.A."/>
            <person name="Hong C."/>
            <person name="Park K.H."/>
            <person name="Akmal A."/>
            <person name="Feldman A."/>
            <person name="Lin J.S."/>
            <person name="Chang W.E."/>
            <person name="Higgs B.W."/>
            <person name="Demirev P."/>
            <person name="Lindquist J."/>
            <person name="Liem A."/>
            <person name="Fochler E."/>
            <person name="Read T.D."/>
            <person name="Tapia R."/>
            <person name="Johnson S."/>
            <person name="Bishop-Lilly K.A."/>
            <person name="Detter C."/>
            <person name="Han C."/>
            <person name="Sozhamannan S."/>
            <person name="Rosenzweig C.N."/>
            <person name="Skowronski E.W."/>
        </authorList>
    </citation>
    <scope>NUCLEOTIDE SEQUENCE [LARGE SCALE GENOMIC DNA]</scope>
    <source>
        <strain evidence="14 15">CC-PW-9</strain>
    </source>
</reference>
<dbReference type="GO" id="GO:0140741">
    <property type="term" value="F:tRNA-uracil-4 sulfurtransferase activity"/>
    <property type="evidence" value="ECO:0007669"/>
    <property type="project" value="UniProtKB-EC"/>
</dbReference>
<keyword evidence="10" id="KW-0676">Redox-active center</keyword>
<dbReference type="GO" id="GO:0002937">
    <property type="term" value="P:tRNA 4-thiouridine biosynthesis"/>
    <property type="evidence" value="ECO:0007669"/>
    <property type="project" value="TreeGrafter"/>
</dbReference>
<evidence type="ECO:0000313" key="14">
    <source>
        <dbReference type="EMBL" id="RUO80776.1"/>
    </source>
</evidence>
<dbReference type="Pfam" id="PF00581">
    <property type="entry name" value="Rhodanese"/>
    <property type="match status" value="1"/>
</dbReference>
<accession>A0A432ZSG4</accession>
<evidence type="ECO:0000256" key="11">
    <source>
        <dbReference type="HAMAP-Rule" id="MF_00021"/>
    </source>
</evidence>
<comment type="catalytic activity">
    <reaction evidence="11">
        <text>[ThiS sulfur-carrier protein]-C-terminal Gly-Gly-AMP + S-sulfanyl-L-cysteinyl-[cysteine desulfurase] + AH2 = [ThiS sulfur-carrier protein]-C-terminal-Gly-aminoethanethioate + L-cysteinyl-[cysteine desulfurase] + A + AMP + 2 H(+)</text>
        <dbReference type="Rhea" id="RHEA:43340"/>
        <dbReference type="Rhea" id="RHEA-COMP:12157"/>
        <dbReference type="Rhea" id="RHEA-COMP:12158"/>
        <dbReference type="Rhea" id="RHEA-COMP:12910"/>
        <dbReference type="Rhea" id="RHEA-COMP:19908"/>
        <dbReference type="ChEBI" id="CHEBI:13193"/>
        <dbReference type="ChEBI" id="CHEBI:15378"/>
        <dbReference type="ChEBI" id="CHEBI:17499"/>
        <dbReference type="ChEBI" id="CHEBI:29950"/>
        <dbReference type="ChEBI" id="CHEBI:61963"/>
        <dbReference type="ChEBI" id="CHEBI:90618"/>
        <dbReference type="ChEBI" id="CHEBI:232372"/>
        <dbReference type="ChEBI" id="CHEBI:456215"/>
    </reaction>
</comment>
<dbReference type="SUPFAM" id="SSF52402">
    <property type="entry name" value="Adenine nucleotide alpha hydrolases-like"/>
    <property type="match status" value="1"/>
</dbReference>
<comment type="catalytic activity">
    <reaction evidence="11">
        <text>[ThiI sulfur-carrier protein]-S-sulfanyl-L-cysteine + a uridine in tRNA + 2 reduced [2Fe-2S]-[ferredoxin] + ATP + H(+) = [ThiI sulfur-carrier protein]-L-cysteine + a 4-thiouridine in tRNA + 2 oxidized [2Fe-2S]-[ferredoxin] + AMP + diphosphate</text>
        <dbReference type="Rhea" id="RHEA:24176"/>
        <dbReference type="Rhea" id="RHEA-COMP:10000"/>
        <dbReference type="Rhea" id="RHEA-COMP:10001"/>
        <dbReference type="Rhea" id="RHEA-COMP:13337"/>
        <dbReference type="Rhea" id="RHEA-COMP:13338"/>
        <dbReference type="Rhea" id="RHEA-COMP:13339"/>
        <dbReference type="Rhea" id="RHEA-COMP:13340"/>
        <dbReference type="ChEBI" id="CHEBI:15378"/>
        <dbReference type="ChEBI" id="CHEBI:29950"/>
        <dbReference type="ChEBI" id="CHEBI:30616"/>
        <dbReference type="ChEBI" id="CHEBI:33019"/>
        <dbReference type="ChEBI" id="CHEBI:33737"/>
        <dbReference type="ChEBI" id="CHEBI:33738"/>
        <dbReference type="ChEBI" id="CHEBI:61963"/>
        <dbReference type="ChEBI" id="CHEBI:65315"/>
        <dbReference type="ChEBI" id="CHEBI:136798"/>
        <dbReference type="ChEBI" id="CHEBI:456215"/>
        <dbReference type="EC" id="2.8.1.4"/>
    </reaction>
</comment>
<evidence type="ECO:0000256" key="9">
    <source>
        <dbReference type="ARBA" id="ARBA00023157"/>
    </source>
</evidence>
<dbReference type="PROSITE" id="PS50206">
    <property type="entry name" value="RHODANESE_3"/>
    <property type="match status" value="1"/>
</dbReference>
<keyword evidence="3 11" id="KW-0820">tRNA-binding</keyword>
<dbReference type="SMART" id="SM00981">
    <property type="entry name" value="THUMP"/>
    <property type="match status" value="1"/>
</dbReference>
<dbReference type="AlphaFoldDB" id="A0A432ZSG4"/>
<organism evidence="14 15">
    <name type="scientific">Idiomarina tyrosinivorans</name>
    <dbReference type="NCBI Taxonomy" id="1445662"/>
    <lineage>
        <taxon>Bacteria</taxon>
        <taxon>Pseudomonadati</taxon>
        <taxon>Pseudomonadota</taxon>
        <taxon>Gammaproteobacteria</taxon>
        <taxon>Alteromonadales</taxon>
        <taxon>Idiomarinaceae</taxon>
        <taxon>Idiomarina</taxon>
    </lineage>
</organism>
<feature type="active site" description="Cysteine persulfide intermediate" evidence="11">
    <location>
        <position position="456"/>
    </location>
</feature>
<dbReference type="NCBIfam" id="TIGR00342">
    <property type="entry name" value="tRNA uracil 4-sulfurtransferase ThiI"/>
    <property type="match status" value="1"/>
</dbReference>
<dbReference type="Pfam" id="PF22025">
    <property type="entry name" value="ThiI_fer"/>
    <property type="match status" value="1"/>
</dbReference>
<evidence type="ECO:0000256" key="2">
    <source>
        <dbReference type="ARBA" id="ARBA00022490"/>
    </source>
</evidence>
<comment type="pathway">
    <text evidence="11">Cofactor biosynthesis; thiamine diphosphate biosynthesis.</text>
</comment>
<comment type="similarity">
    <text evidence="11">Belongs to the ThiI family.</text>
</comment>
<feature type="binding site" evidence="11">
    <location>
        <position position="267"/>
    </location>
    <ligand>
        <name>ATP</name>
        <dbReference type="ChEBI" id="CHEBI:30616"/>
    </ligand>
</feature>
<dbReference type="Gene3D" id="3.40.50.620">
    <property type="entry name" value="HUPs"/>
    <property type="match status" value="1"/>
</dbReference>
<dbReference type="SUPFAM" id="SSF143437">
    <property type="entry name" value="THUMP domain-like"/>
    <property type="match status" value="1"/>
</dbReference>
<feature type="binding site" evidence="11">
    <location>
        <begin position="185"/>
        <end position="186"/>
    </location>
    <ligand>
        <name>ATP</name>
        <dbReference type="ChEBI" id="CHEBI:30616"/>
    </ligand>
</feature>
<evidence type="ECO:0000313" key="15">
    <source>
        <dbReference type="Proteomes" id="UP000287996"/>
    </source>
</evidence>
<dbReference type="InterPro" id="IPR026340">
    <property type="entry name" value="THII_Thiazole_biosynth_dom"/>
</dbReference>
<comment type="caution">
    <text evidence="14">The sequence shown here is derived from an EMBL/GenBank/DDBJ whole genome shotgun (WGS) entry which is preliminary data.</text>
</comment>
<dbReference type="CDD" id="cd11716">
    <property type="entry name" value="THUMP_ThiI"/>
    <property type="match status" value="1"/>
</dbReference>
<dbReference type="Pfam" id="PF02926">
    <property type="entry name" value="THUMP"/>
    <property type="match status" value="1"/>
</dbReference>
<dbReference type="InterPro" id="IPR003720">
    <property type="entry name" value="tRNA_STrfase"/>
</dbReference>
<feature type="binding site" evidence="11">
    <location>
        <position position="298"/>
    </location>
    <ligand>
        <name>ATP</name>
        <dbReference type="ChEBI" id="CHEBI:30616"/>
    </ligand>
</feature>
<evidence type="ECO:0000259" key="12">
    <source>
        <dbReference type="PROSITE" id="PS50206"/>
    </source>
</evidence>
<dbReference type="GO" id="GO:0004810">
    <property type="term" value="F:CCA tRNA nucleotidyltransferase activity"/>
    <property type="evidence" value="ECO:0007669"/>
    <property type="project" value="InterPro"/>
</dbReference>
<keyword evidence="4 11" id="KW-0808">Transferase</keyword>
<dbReference type="InterPro" id="IPR054173">
    <property type="entry name" value="ThiI_fer"/>
</dbReference>
<keyword evidence="9" id="KW-1015">Disulfide bond</keyword>
<dbReference type="GO" id="GO:0005524">
    <property type="term" value="F:ATP binding"/>
    <property type="evidence" value="ECO:0007669"/>
    <property type="project" value="UniProtKB-UniRule"/>
</dbReference>
<dbReference type="Pfam" id="PF02568">
    <property type="entry name" value="ThiI"/>
    <property type="match status" value="1"/>
</dbReference>
<evidence type="ECO:0000256" key="1">
    <source>
        <dbReference type="ARBA" id="ARBA00004496"/>
    </source>
</evidence>
<comment type="subcellular location">
    <subcellularLocation>
        <location evidence="1 11">Cytoplasm</location>
    </subcellularLocation>
</comment>
<feature type="domain" description="Rhodanese" evidence="12">
    <location>
        <begin position="405"/>
        <end position="482"/>
    </location>
</feature>
<dbReference type="Gene3D" id="3.40.250.10">
    <property type="entry name" value="Rhodanese-like domain"/>
    <property type="match status" value="1"/>
</dbReference>
<dbReference type="GO" id="GO:0009229">
    <property type="term" value="P:thiamine diphosphate biosynthetic process"/>
    <property type="evidence" value="ECO:0007669"/>
    <property type="project" value="UniProtKB-UniRule"/>
</dbReference>
<evidence type="ECO:0000256" key="7">
    <source>
        <dbReference type="ARBA" id="ARBA00022884"/>
    </source>
</evidence>
<evidence type="ECO:0000256" key="4">
    <source>
        <dbReference type="ARBA" id="ARBA00022679"/>
    </source>
</evidence>
<feature type="domain" description="THUMP" evidence="13">
    <location>
        <begin position="63"/>
        <end position="167"/>
    </location>
</feature>
<dbReference type="Proteomes" id="UP000287996">
    <property type="component" value="Unassembled WGS sequence"/>
</dbReference>
<comment type="caution">
    <text evidence="11">Lacks conserved residue(s) required for the propagation of feature annotation.</text>
</comment>